<evidence type="ECO:0000313" key="2">
    <source>
        <dbReference type="EMBL" id="PKI50203.1"/>
    </source>
</evidence>
<name>A0A2I0J2B1_PUNGR</name>
<sequence>RVDPGLFAENDHPSHLRRTVRVDPKTLGTNDHHGHLEGSLGYPWPPTLPQNSIGGLRGDSDPTCASRVCPVFQPGLFGAIRICSTENSPNPTHQLSNPTLEGPIPHLGARYDHSRLRGARTFTFSLRLWSYKGFYVFFIFKF</sequence>
<protein>
    <submittedName>
        <fullName evidence="2">Uncharacterized protein</fullName>
    </submittedName>
</protein>
<feature type="non-terminal residue" evidence="2">
    <location>
        <position position="1"/>
    </location>
</feature>
<feature type="compositionally biased region" description="Basic and acidic residues" evidence="1">
    <location>
        <begin position="21"/>
        <end position="36"/>
    </location>
</feature>
<organism evidence="2 3">
    <name type="scientific">Punica granatum</name>
    <name type="common">Pomegranate</name>
    <dbReference type="NCBI Taxonomy" id="22663"/>
    <lineage>
        <taxon>Eukaryota</taxon>
        <taxon>Viridiplantae</taxon>
        <taxon>Streptophyta</taxon>
        <taxon>Embryophyta</taxon>
        <taxon>Tracheophyta</taxon>
        <taxon>Spermatophyta</taxon>
        <taxon>Magnoliopsida</taxon>
        <taxon>eudicotyledons</taxon>
        <taxon>Gunneridae</taxon>
        <taxon>Pentapetalae</taxon>
        <taxon>rosids</taxon>
        <taxon>malvids</taxon>
        <taxon>Myrtales</taxon>
        <taxon>Lythraceae</taxon>
        <taxon>Punica</taxon>
    </lineage>
</organism>
<gene>
    <name evidence="2" type="ORF">CRG98_029386</name>
</gene>
<evidence type="ECO:0000313" key="3">
    <source>
        <dbReference type="Proteomes" id="UP000233551"/>
    </source>
</evidence>
<reference evidence="2 3" key="1">
    <citation type="submission" date="2017-11" db="EMBL/GenBank/DDBJ databases">
        <title>De-novo sequencing of pomegranate (Punica granatum L.) genome.</title>
        <authorList>
            <person name="Akparov Z."/>
            <person name="Amiraslanov A."/>
            <person name="Hajiyeva S."/>
            <person name="Abbasov M."/>
            <person name="Kaur K."/>
            <person name="Hamwieh A."/>
            <person name="Solovyev V."/>
            <person name="Salamov A."/>
            <person name="Braich B."/>
            <person name="Kosarev P."/>
            <person name="Mahmoud A."/>
            <person name="Hajiyev E."/>
            <person name="Babayeva S."/>
            <person name="Izzatullayeva V."/>
            <person name="Mammadov A."/>
            <person name="Mammadov A."/>
            <person name="Sharifova S."/>
            <person name="Ojaghi J."/>
            <person name="Eynullazada K."/>
            <person name="Bayramov B."/>
            <person name="Abdulazimova A."/>
            <person name="Shahmuradov I."/>
        </authorList>
    </citation>
    <scope>NUCLEOTIDE SEQUENCE [LARGE SCALE GENOMIC DNA]</scope>
    <source>
        <strain evidence="3">cv. AG2017</strain>
        <tissue evidence="2">Leaf</tissue>
    </source>
</reference>
<dbReference type="EMBL" id="PGOL01002139">
    <property type="protein sequence ID" value="PKI50203.1"/>
    <property type="molecule type" value="Genomic_DNA"/>
</dbReference>
<evidence type="ECO:0000256" key="1">
    <source>
        <dbReference type="SAM" id="MobiDB-lite"/>
    </source>
</evidence>
<proteinExistence type="predicted"/>
<keyword evidence="3" id="KW-1185">Reference proteome</keyword>
<comment type="caution">
    <text evidence="2">The sequence shown here is derived from an EMBL/GenBank/DDBJ whole genome shotgun (WGS) entry which is preliminary data.</text>
</comment>
<dbReference type="AlphaFoldDB" id="A0A2I0J2B1"/>
<feature type="region of interest" description="Disordered" evidence="1">
    <location>
        <begin position="21"/>
        <end position="41"/>
    </location>
</feature>
<dbReference type="Proteomes" id="UP000233551">
    <property type="component" value="Unassembled WGS sequence"/>
</dbReference>
<accession>A0A2I0J2B1</accession>